<dbReference type="InterPro" id="IPR018967">
    <property type="entry name" value="FeS-contain_CDGSH-typ"/>
</dbReference>
<evidence type="ECO:0000256" key="4">
    <source>
        <dbReference type="ARBA" id="ARBA00023014"/>
    </source>
</evidence>
<evidence type="ECO:0000313" key="8">
    <source>
        <dbReference type="Proteomes" id="UP000530424"/>
    </source>
</evidence>
<dbReference type="SMART" id="SM00704">
    <property type="entry name" value="ZnF_CDGSH"/>
    <property type="match status" value="1"/>
</dbReference>
<dbReference type="EMBL" id="JACCFP010000001">
    <property type="protein sequence ID" value="NYJ03550.1"/>
    <property type="molecule type" value="Genomic_DNA"/>
</dbReference>
<dbReference type="GO" id="GO:0046872">
    <property type="term" value="F:metal ion binding"/>
    <property type="evidence" value="ECO:0007669"/>
    <property type="project" value="UniProtKB-KW"/>
</dbReference>
<dbReference type="Gene3D" id="3.40.5.90">
    <property type="entry name" value="CDGSH iron-sulfur domain, mitoNEET-type"/>
    <property type="match status" value="1"/>
</dbReference>
<keyword evidence="2" id="KW-0479">Metal-binding</keyword>
<dbReference type="GO" id="GO:0005737">
    <property type="term" value="C:cytoplasm"/>
    <property type="evidence" value="ECO:0007669"/>
    <property type="project" value="UniProtKB-ARBA"/>
</dbReference>
<keyword evidence="8" id="KW-1185">Reference proteome</keyword>
<keyword evidence="1" id="KW-0001">2Fe-2S</keyword>
<feature type="region of interest" description="Disordered" evidence="5">
    <location>
        <begin position="1"/>
        <end position="22"/>
    </location>
</feature>
<organism evidence="7 8">
    <name type="scientific">Nocardioides thalensis</name>
    <dbReference type="NCBI Taxonomy" id="1914755"/>
    <lineage>
        <taxon>Bacteria</taxon>
        <taxon>Bacillati</taxon>
        <taxon>Actinomycetota</taxon>
        <taxon>Actinomycetes</taxon>
        <taxon>Propionibacteriales</taxon>
        <taxon>Nocardioidaceae</taxon>
        <taxon>Nocardioides</taxon>
    </lineage>
</organism>
<feature type="domain" description="Iron-binding zinc finger CDGSH type" evidence="6">
    <location>
        <begin position="29"/>
        <end position="74"/>
    </location>
</feature>
<dbReference type="GO" id="GO:0051537">
    <property type="term" value="F:2 iron, 2 sulfur cluster binding"/>
    <property type="evidence" value="ECO:0007669"/>
    <property type="project" value="UniProtKB-KW"/>
</dbReference>
<accession>A0A853C658</accession>
<name>A0A853C658_9ACTN</name>
<dbReference type="Pfam" id="PF09360">
    <property type="entry name" value="zf-CDGSH"/>
    <property type="match status" value="1"/>
</dbReference>
<evidence type="ECO:0000256" key="3">
    <source>
        <dbReference type="ARBA" id="ARBA00023004"/>
    </source>
</evidence>
<dbReference type="Proteomes" id="UP000530424">
    <property type="component" value="Unassembled WGS sequence"/>
</dbReference>
<protein>
    <submittedName>
        <fullName evidence="7">CDGSH-type Zn-finger protein</fullName>
    </submittedName>
</protein>
<keyword evidence="3" id="KW-0408">Iron</keyword>
<evidence type="ECO:0000259" key="6">
    <source>
        <dbReference type="SMART" id="SM00704"/>
    </source>
</evidence>
<evidence type="ECO:0000256" key="5">
    <source>
        <dbReference type="SAM" id="MobiDB-lite"/>
    </source>
</evidence>
<reference evidence="7 8" key="1">
    <citation type="submission" date="2020-07" db="EMBL/GenBank/DDBJ databases">
        <title>Sequencing the genomes of 1000 actinobacteria strains.</title>
        <authorList>
            <person name="Klenk H.-P."/>
        </authorList>
    </citation>
    <scope>NUCLEOTIDE SEQUENCE [LARGE SCALE GENOMIC DNA]</scope>
    <source>
        <strain evidence="7 8">DSM 103833</strain>
    </source>
</reference>
<comment type="caution">
    <text evidence="7">The sequence shown here is derived from an EMBL/GenBank/DDBJ whole genome shotgun (WGS) entry which is preliminary data.</text>
</comment>
<keyword evidence="4" id="KW-0411">Iron-sulfur</keyword>
<dbReference type="RefSeq" id="WP_179669841.1">
    <property type="nucleotide sequence ID" value="NZ_JACCFP010000001.1"/>
</dbReference>
<evidence type="ECO:0000256" key="1">
    <source>
        <dbReference type="ARBA" id="ARBA00022714"/>
    </source>
</evidence>
<sequence length="81" mass="8450">MSTPLPRPAGDAADLATVTPLDDGPLQVEGAFRVVDPDGTTHDLGDRPSAYLCRCGASARKPFCDGSHLRVGFRTAAEPGQ</sequence>
<gene>
    <name evidence="7" type="ORF">HNR19_004248</name>
</gene>
<evidence type="ECO:0000256" key="2">
    <source>
        <dbReference type="ARBA" id="ARBA00022723"/>
    </source>
</evidence>
<evidence type="ECO:0000313" key="7">
    <source>
        <dbReference type="EMBL" id="NYJ03550.1"/>
    </source>
</evidence>
<dbReference type="AlphaFoldDB" id="A0A853C658"/>
<dbReference type="InterPro" id="IPR042216">
    <property type="entry name" value="MitoNEET_CISD"/>
</dbReference>
<proteinExistence type="predicted"/>